<reference evidence="2 3" key="1">
    <citation type="submission" date="2020-01" db="EMBL/GenBank/DDBJ databases">
        <title>Rhizobium genotypes associated with high levels of biological nitrogen fixation by grain legumes in a temperate-maritime cropping system.</title>
        <authorList>
            <person name="Maluk M."/>
            <person name="Francesc Ferrando Molina F."/>
            <person name="Lopez Del Egido L."/>
            <person name="Lafos M."/>
            <person name="Langarica-Fuentes A."/>
            <person name="Gebre Yohannes G."/>
            <person name="Young M.W."/>
            <person name="Martin P."/>
            <person name="Gantlett R."/>
            <person name="Kenicer G."/>
            <person name="Hawes C."/>
            <person name="Begg G.S."/>
            <person name="Quilliam R.S."/>
            <person name="Squire G.R."/>
            <person name="Poole P.S."/>
            <person name="Young P.W."/>
            <person name="Iannetta P.M."/>
            <person name="James E.K."/>
        </authorList>
    </citation>
    <scope>NUCLEOTIDE SEQUENCE [LARGE SCALE GENOMIC DNA]</scope>
    <source>
        <strain evidence="2 3">JHI944</strain>
    </source>
</reference>
<dbReference type="CDD" id="cd07302">
    <property type="entry name" value="CHD"/>
    <property type="match status" value="1"/>
</dbReference>
<dbReference type="EMBL" id="WXXP01001240">
    <property type="protein sequence ID" value="NEK56131.1"/>
    <property type="molecule type" value="Genomic_DNA"/>
</dbReference>
<dbReference type="GO" id="GO:0006171">
    <property type="term" value="P:cAMP biosynthetic process"/>
    <property type="evidence" value="ECO:0007669"/>
    <property type="project" value="TreeGrafter"/>
</dbReference>
<dbReference type="SUPFAM" id="SSF55073">
    <property type="entry name" value="Nucleotide cyclase"/>
    <property type="match status" value="1"/>
</dbReference>
<sequence>GGAINAAILLADLRNFTALTEVYQPGEIAGFLNEHFELIGWHVEENSGEILKFMGDSVLAIFPTDAEDPQKACMVALASARNILEANKVLNGQRRNDGGPDIGVDVVLHLGEVFYGNIGARGRLDFTVIG</sequence>
<dbReference type="InterPro" id="IPR029787">
    <property type="entry name" value="Nucleotide_cyclase"/>
</dbReference>
<dbReference type="GO" id="GO:0004016">
    <property type="term" value="F:adenylate cyclase activity"/>
    <property type="evidence" value="ECO:0007669"/>
    <property type="project" value="UniProtKB-ARBA"/>
</dbReference>
<comment type="caution">
    <text evidence="2">The sequence shown here is derived from an EMBL/GenBank/DDBJ whole genome shotgun (WGS) entry which is preliminary data.</text>
</comment>
<dbReference type="AlphaFoldDB" id="A0A6P0DWW7"/>
<feature type="non-terminal residue" evidence="2">
    <location>
        <position position="1"/>
    </location>
</feature>
<feature type="domain" description="Guanylate cyclase" evidence="1">
    <location>
        <begin position="7"/>
        <end position="130"/>
    </location>
</feature>
<proteinExistence type="predicted"/>
<dbReference type="Gene3D" id="3.30.70.1230">
    <property type="entry name" value="Nucleotide cyclase"/>
    <property type="match status" value="1"/>
</dbReference>
<gene>
    <name evidence="2" type="ORF">GUK36_43710</name>
</gene>
<dbReference type="InterPro" id="IPR001054">
    <property type="entry name" value="A/G_cyclase"/>
</dbReference>
<dbReference type="PANTHER" id="PTHR43081">
    <property type="entry name" value="ADENYLATE CYCLASE, TERMINAL-DIFFERENTIATION SPECIFIC-RELATED"/>
    <property type="match status" value="1"/>
</dbReference>
<dbReference type="Proteomes" id="UP000471409">
    <property type="component" value="Unassembled WGS sequence"/>
</dbReference>
<evidence type="ECO:0000313" key="2">
    <source>
        <dbReference type="EMBL" id="NEK56131.1"/>
    </source>
</evidence>
<dbReference type="PANTHER" id="PTHR43081:SF11">
    <property type="entry name" value="BLR2264 PROTEIN"/>
    <property type="match status" value="1"/>
</dbReference>
<dbReference type="InterPro" id="IPR050697">
    <property type="entry name" value="Adenylyl/Guanylyl_Cyclase_3/4"/>
</dbReference>
<dbReference type="PROSITE" id="PS50125">
    <property type="entry name" value="GUANYLATE_CYCLASE_2"/>
    <property type="match status" value="1"/>
</dbReference>
<evidence type="ECO:0000259" key="1">
    <source>
        <dbReference type="PROSITE" id="PS50125"/>
    </source>
</evidence>
<dbReference type="RefSeq" id="WP_164001973.1">
    <property type="nucleotide sequence ID" value="NZ_WXXP01001240.1"/>
</dbReference>
<accession>A0A6P0DWW7</accession>
<evidence type="ECO:0000313" key="3">
    <source>
        <dbReference type="Proteomes" id="UP000471409"/>
    </source>
</evidence>
<name>A0A6P0DWW7_RHILE</name>
<protein>
    <submittedName>
        <fullName evidence="2">Adenylate/guanylate cyclase domain-containing protein</fullName>
    </submittedName>
</protein>
<organism evidence="2 3">
    <name type="scientific">Rhizobium leguminosarum</name>
    <dbReference type="NCBI Taxonomy" id="384"/>
    <lineage>
        <taxon>Bacteria</taxon>
        <taxon>Pseudomonadati</taxon>
        <taxon>Pseudomonadota</taxon>
        <taxon>Alphaproteobacteria</taxon>
        <taxon>Hyphomicrobiales</taxon>
        <taxon>Rhizobiaceae</taxon>
        <taxon>Rhizobium/Agrobacterium group</taxon>
        <taxon>Rhizobium</taxon>
    </lineage>
</organism>
<dbReference type="GO" id="GO:0035556">
    <property type="term" value="P:intracellular signal transduction"/>
    <property type="evidence" value="ECO:0007669"/>
    <property type="project" value="InterPro"/>
</dbReference>
<dbReference type="Pfam" id="PF00211">
    <property type="entry name" value="Guanylate_cyc"/>
    <property type="match status" value="1"/>
</dbReference>
<feature type="non-terminal residue" evidence="2">
    <location>
        <position position="130"/>
    </location>
</feature>